<dbReference type="Pfam" id="PF03828">
    <property type="entry name" value="PAP_assoc"/>
    <property type="match status" value="1"/>
</dbReference>
<dbReference type="OrthoDB" id="273917at2759"/>
<dbReference type="GO" id="GO:0010605">
    <property type="term" value="P:negative regulation of macromolecule metabolic process"/>
    <property type="evidence" value="ECO:0007669"/>
    <property type="project" value="UniProtKB-ARBA"/>
</dbReference>
<dbReference type="CDD" id="cd05402">
    <property type="entry name" value="NT_PAP_TUTase"/>
    <property type="match status" value="1"/>
</dbReference>
<reference evidence="8" key="1">
    <citation type="submission" date="2021-10" db="EMBL/GenBank/DDBJ databases">
        <authorList>
            <person name="Piombo E."/>
        </authorList>
    </citation>
    <scope>NUCLEOTIDE SEQUENCE</scope>
</reference>
<dbReference type="InterPro" id="IPR045862">
    <property type="entry name" value="Trf4-like"/>
</dbReference>
<feature type="compositionally biased region" description="Acidic residues" evidence="5">
    <location>
        <begin position="285"/>
        <end position="295"/>
    </location>
</feature>
<accession>A0A9N9UJA6</accession>
<feature type="compositionally biased region" description="Basic and acidic residues" evidence="5">
    <location>
        <begin position="108"/>
        <end position="129"/>
    </location>
</feature>
<dbReference type="InterPro" id="IPR043519">
    <property type="entry name" value="NT_sf"/>
</dbReference>
<keyword evidence="9" id="KW-1185">Reference proteome</keyword>
<dbReference type="GO" id="GO:0046872">
    <property type="term" value="F:metal ion binding"/>
    <property type="evidence" value="ECO:0007669"/>
    <property type="project" value="UniProtKB-KW"/>
</dbReference>
<dbReference type="PANTHER" id="PTHR23092">
    <property type="entry name" value="POLY(A) RNA POLYMERASE"/>
    <property type="match status" value="1"/>
</dbReference>
<dbReference type="Gene3D" id="1.10.1410.10">
    <property type="match status" value="1"/>
</dbReference>
<evidence type="ECO:0000256" key="5">
    <source>
        <dbReference type="SAM" id="MobiDB-lite"/>
    </source>
</evidence>
<comment type="similarity">
    <text evidence="1">Belongs to the DNA polymerase type-B-like family.</text>
</comment>
<organism evidence="8 9">
    <name type="scientific">Clonostachys byssicola</name>
    <dbReference type="NCBI Taxonomy" id="160290"/>
    <lineage>
        <taxon>Eukaryota</taxon>
        <taxon>Fungi</taxon>
        <taxon>Dikarya</taxon>
        <taxon>Ascomycota</taxon>
        <taxon>Pezizomycotina</taxon>
        <taxon>Sordariomycetes</taxon>
        <taxon>Hypocreomycetidae</taxon>
        <taxon>Hypocreales</taxon>
        <taxon>Bionectriaceae</taxon>
        <taxon>Clonostachys</taxon>
    </lineage>
</organism>
<feature type="compositionally biased region" description="Pro residues" evidence="5">
    <location>
        <begin position="296"/>
        <end position="313"/>
    </location>
</feature>
<dbReference type="Proteomes" id="UP000754883">
    <property type="component" value="Unassembled WGS sequence"/>
</dbReference>
<feature type="region of interest" description="Disordered" evidence="5">
    <location>
        <begin position="178"/>
        <end position="249"/>
    </location>
</feature>
<evidence type="ECO:0000259" key="7">
    <source>
        <dbReference type="Pfam" id="PF22600"/>
    </source>
</evidence>
<evidence type="ECO:0000313" key="9">
    <source>
        <dbReference type="Proteomes" id="UP000754883"/>
    </source>
</evidence>
<dbReference type="GO" id="GO:0003729">
    <property type="term" value="F:mRNA binding"/>
    <property type="evidence" value="ECO:0007669"/>
    <property type="project" value="TreeGrafter"/>
</dbReference>
<feature type="compositionally biased region" description="Basic residues" evidence="5">
    <location>
        <begin position="130"/>
        <end position="142"/>
    </location>
</feature>
<feature type="compositionally biased region" description="Pro residues" evidence="5">
    <location>
        <begin position="97"/>
        <end position="106"/>
    </location>
</feature>
<dbReference type="InterPro" id="IPR002058">
    <property type="entry name" value="PAP_assoc"/>
</dbReference>
<comment type="caution">
    <text evidence="8">The sequence shown here is derived from an EMBL/GenBank/DDBJ whole genome shotgun (WGS) entry which is preliminary data.</text>
</comment>
<keyword evidence="4" id="KW-0460">Magnesium</keyword>
<dbReference type="SUPFAM" id="SSF81631">
    <property type="entry name" value="PAP/OAS1 substrate-binding domain"/>
    <property type="match status" value="1"/>
</dbReference>
<evidence type="ECO:0000313" key="8">
    <source>
        <dbReference type="EMBL" id="CAG9989538.1"/>
    </source>
</evidence>
<feature type="domain" description="Poly(A) RNA polymerase mitochondrial-like central palm" evidence="7">
    <location>
        <begin position="417"/>
        <end position="554"/>
    </location>
</feature>
<keyword evidence="3" id="KW-0479">Metal-binding</keyword>
<protein>
    <recommendedName>
        <fullName evidence="2">polynucleotide adenylyltransferase</fullName>
        <ecNumber evidence="2">2.7.7.19</ecNumber>
    </recommendedName>
</protein>
<evidence type="ECO:0000256" key="1">
    <source>
        <dbReference type="ARBA" id="ARBA00008593"/>
    </source>
</evidence>
<dbReference type="GO" id="GO:1990817">
    <property type="term" value="F:poly(A) RNA polymerase activity"/>
    <property type="evidence" value="ECO:0007669"/>
    <property type="project" value="UniProtKB-EC"/>
</dbReference>
<feature type="compositionally biased region" description="Polar residues" evidence="5">
    <location>
        <begin position="218"/>
        <end position="233"/>
    </location>
</feature>
<dbReference type="GO" id="GO:0043634">
    <property type="term" value="P:polyadenylation-dependent ncRNA catabolic process"/>
    <property type="evidence" value="ECO:0007669"/>
    <property type="project" value="TreeGrafter"/>
</dbReference>
<dbReference type="GO" id="GO:0005730">
    <property type="term" value="C:nucleolus"/>
    <property type="evidence" value="ECO:0007669"/>
    <property type="project" value="TreeGrafter"/>
</dbReference>
<evidence type="ECO:0000256" key="4">
    <source>
        <dbReference type="ARBA" id="ARBA00022842"/>
    </source>
</evidence>
<dbReference type="Pfam" id="PF22600">
    <property type="entry name" value="MTPAP-like_central"/>
    <property type="match status" value="1"/>
</dbReference>
<dbReference type="InterPro" id="IPR054708">
    <property type="entry name" value="MTPAP-like_central"/>
</dbReference>
<evidence type="ECO:0000256" key="2">
    <source>
        <dbReference type="ARBA" id="ARBA00012388"/>
    </source>
</evidence>
<sequence length="751" mass="82966">MARGRPRKGDARPRGGGSRRRSPRSPSPPRRPASPSGRDRSGGGRMNGGDSWRPINGRGGEQLRISDMFGRADNASIKPPQGDFTFRFDKPAGVAELPPPSFPPPSFDSHRGDDRRPRRDGRDGRDGRGGRGRGGRGGRGGRRWVPPHLSERALLSNSIHNLPEESLIDSDAAAKFRNLDDLTDEDEEQGMDISSDSEADDLDYDTDSQEPAKKRVKTSATTNGEVSNSTPKWSNPDPYTALPCPDETLGKKKDVVALIRKARNEAAQSQSAPKDAEDFIAFDSSSDEGEAEDEPPPPPPPPPRFSPPPPPTQPRQADLKVKGSSLPAAPSSVPPPPTGPKSQRPNVYNVDSRNDLGSRKRTADDEIKPPDYGQLKKANMRPANGAIVEDWAIVKGEPPCPWATDDHSNTTSLAFRLHQEVMDFYNFVRPRKFEQKIRENLVENLRRAMRRDGRNFASATVHPFGSFMSELYLPTADMDLVICSASFSRGGPPTYLSAKNWLYKFRKLLTAQKVADDDAIEVIAHARIPLVKFVDKATGLKVDVSFENLGGVEAVDTFLAWKATYPAMPILVTVIKHFLLMRGLNEPVNGGIGGFSVICLVVSMLQLMPQVQSRNLVPEHHLGEMLLEFFQLYGRIFEYERNAISLTGRRIGYIRKSEVSSLTYRNNGRFSIIDPNNVSNDISGGSSNTRSIVSRFDEAYGLLNERIRSIGEGRATGGILDVILEGNYSSFRRQRDFLRHVHEKTIGPCSD</sequence>
<feature type="region of interest" description="Disordered" evidence="5">
    <location>
        <begin position="264"/>
        <end position="377"/>
    </location>
</feature>
<proteinExistence type="inferred from homology"/>
<dbReference type="PANTHER" id="PTHR23092:SF15">
    <property type="entry name" value="INACTIVE NON-CANONICAL POLY(A) RNA POLYMERASE PROTEIN TRF4-2-RELATED"/>
    <property type="match status" value="1"/>
</dbReference>
<evidence type="ECO:0000259" key="6">
    <source>
        <dbReference type="Pfam" id="PF03828"/>
    </source>
</evidence>
<dbReference type="Gene3D" id="3.30.460.10">
    <property type="entry name" value="Beta Polymerase, domain 2"/>
    <property type="match status" value="1"/>
</dbReference>
<feature type="domain" description="PAP-associated" evidence="6">
    <location>
        <begin position="621"/>
        <end position="680"/>
    </location>
</feature>
<dbReference type="GO" id="GO:0031123">
    <property type="term" value="P:RNA 3'-end processing"/>
    <property type="evidence" value="ECO:0007669"/>
    <property type="project" value="TreeGrafter"/>
</dbReference>
<dbReference type="AlphaFoldDB" id="A0A9N9UJA6"/>
<dbReference type="GO" id="GO:0031499">
    <property type="term" value="C:TRAMP complex"/>
    <property type="evidence" value="ECO:0007669"/>
    <property type="project" value="TreeGrafter"/>
</dbReference>
<gene>
    <name evidence="8" type="ORF">CBYS24578_00005232</name>
</gene>
<evidence type="ECO:0000256" key="3">
    <source>
        <dbReference type="ARBA" id="ARBA00022723"/>
    </source>
</evidence>
<dbReference type="SUPFAM" id="SSF81301">
    <property type="entry name" value="Nucleotidyltransferase"/>
    <property type="match status" value="1"/>
</dbReference>
<feature type="compositionally biased region" description="Acidic residues" evidence="5">
    <location>
        <begin position="181"/>
        <end position="208"/>
    </location>
</feature>
<feature type="region of interest" description="Disordered" evidence="5">
    <location>
        <begin position="1"/>
        <end position="149"/>
    </location>
</feature>
<feature type="compositionally biased region" description="Basic and acidic residues" evidence="5">
    <location>
        <begin position="352"/>
        <end position="369"/>
    </location>
</feature>
<dbReference type="EMBL" id="CABFNO020001467">
    <property type="protein sequence ID" value="CAG9989538.1"/>
    <property type="molecule type" value="Genomic_DNA"/>
</dbReference>
<name>A0A9N9UJA6_9HYPO</name>
<dbReference type="EC" id="2.7.7.19" evidence="2"/>